<evidence type="ECO:0000259" key="3">
    <source>
        <dbReference type="Pfam" id="PF22818"/>
    </source>
</evidence>
<organism evidence="4 5">
    <name type="scientific">Pseudomonas fluorescens</name>
    <dbReference type="NCBI Taxonomy" id="294"/>
    <lineage>
        <taxon>Bacteria</taxon>
        <taxon>Pseudomonadati</taxon>
        <taxon>Pseudomonadota</taxon>
        <taxon>Gammaproteobacteria</taxon>
        <taxon>Pseudomonadales</taxon>
        <taxon>Pseudomonadaceae</taxon>
        <taxon>Pseudomonas</taxon>
    </lineage>
</organism>
<dbReference type="GO" id="GO:0016877">
    <property type="term" value="F:ligase activity, forming carbon-sulfur bonds"/>
    <property type="evidence" value="ECO:0007669"/>
    <property type="project" value="UniProtKB-ARBA"/>
</dbReference>
<dbReference type="SUPFAM" id="SSF56801">
    <property type="entry name" value="Acetyl-CoA synthetase-like"/>
    <property type="match status" value="1"/>
</dbReference>
<dbReference type="AlphaFoldDB" id="A0A5E6V028"/>
<dbReference type="CDD" id="cd00493">
    <property type="entry name" value="FabA_FabZ"/>
    <property type="match status" value="1"/>
</dbReference>
<dbReference type="InterPro" id="IPR042099">
    <property type="entry name" value="ANL_N_sf"/>
</dbReference>
<dbReference type="Gene3D" id="3.30.300.30">
    <property type="match status" value="1"/>
</dbReference>
<dbReference type="InterPro" id="IPR050237">
    <property type="entry name" value="ATP-dep_AMP-bd_enzyme"/>
</dbReference>
<dbReference type="InterPro" id="IPR000873">
    <property type="entry name" value="AMP-dep_synth/lig_dom"/>
</dbReference>
<evidence type="ECO:0000313" key="5">
    <source>
        <dbReference type="Proteomes" id="UP000326241"/>
    </source>
</evidence>
<dbReference type="Proteomes" id="UP000326241">
    <property type="component" value="Unassembled WGS sequence"/>
</dbReference>
<dbReference type="Pfam" id="PF13193">
    <property type="entry name" value="AMP-binding_C"/>
    <property type="match status" value="1"/>
</dbReference>
<gene>
    <name evidence="4" type="primary">srfAC</name>
    <name evidence="4" type="ORF">PS624_03572</name>
</gene>
<dbReference type="InterPro" id="IPR025110">
    <property type="entry name" value="AMP-bd_C"/>
</dbReference>
<dbReference type="RefSeq" id="WP_150775537.1">
    <property type="nucleotide sequence ID" value="NZ_CABVGZ010000039.1"/>
</dbReference>
<dbReference type="Gene3D" id="3.10.129.10">
    <property type="entry name" value="Hotdog Thioesterase"/>
    <property type="match status" value="1"/>
</dbReference>
<evidence type="ECO:0000259" key="2">
    <source>
        <dbReference type="Pfam" id="PF13193"/>
    </source>
</evidence>
<reference evidence="4 5" key="1">
    <citation type="submission" date="2019-09" db="EMBL/GenBank/DDBJ databases">
        <authorList>
            <person name="Chandra G."/>
            <person name="Truman W A."/>
        </authorList>
    </citation>
    <scope>NUCLEOTIDE SEQUENCE [LARGE SCALE GENOMIC DNA]</scope>
    <source>
        <strain evidence="4">PS624</strain>
    </source>
</reference>
<feature type="domain" description="AMP-dependent synthetase/ligase" evidence="1">
    <location>
        <begin position="102"/>
        <end position="282"/>
    </location>
</feature>
<dbReference type="Gene3D" id="3.40.50.12780">
    <property type="entry name" value="N-terminal domain of ligase-like"/>
    <property type="match status" value="1"/>
</dbReference>
<evidence type="ECO:0000313" key="4">
    <source>
        <dbReference type="EMBL" id="VVN05919.1"/>
    </source>
</evidence>
<name>A0A5E6V028_PSEFL</name>
<dbReference type="SUPFAM" id="SSF54637">
    <property type="entry name" value="Thioesterase/thiol ester dehydrase-isomerase"/>
    <property type="match status" value="1"/>
</dbReference>
<dbReference type="EMBL" id="CABVGZ010000039">
    <property type="protein sequence ID" value="VVN05919.1"/>
    <property type="molecule type" value="Genomic_DNA"/>
</dbReference>
<protein>
    <submittedName>
        <fullName evidence="4">Surfactin synthase subunit 3</fullName>
    </submittedName>
</protein>
<evidence type="ECO:0000259" key="1">
    <source>
        <dbReference type="Pfam" id="PF00501"/>
    </source>
</evidence>
<dbReference type="InterPro" id="IPR029069">
    <property type="entry name" value="HotDog_dom_sf"/>
</dbReference>
<dbReference type="PANTHER" id="PTHR43767">
    <property type="entry name" value="LONG-CHAIN-FATTY-ACID--COA LIGASE"/>
    <property type="match status" value="1"/>
</dbReference>
<dbReference type="Pfam" id="PF00501">
    <property type="entry name" value="AMP-binding"/>
    <property type="match status" value="1"/>
</dbReference>
<dbReference type="Pfam" id="PF22818">
    <property type="entry name" value="ApeI-like"/>
    <property type="match status" value="1"/>
</dbReference>
<dbReference type="PANTHER" id="PTHR43767:SF10">
    <property type="entry name" value="SURFACTIN SYNTHASE SUBUNIT 1"/>
    <property type="match status" value="1"/>
</dbReference>
<accession>A0A5E6V028</accession>
<feature type="domain" description="ApeI dehydratase-like" evidence="3">
    <location>
        <begin position="454"/>
        <end position="551"/>
    </location>
</feature>
<dbReference type="InterPro" id="IPR054545">
    <property type="entry name" value="ApeI-like"/>
</dbReference>
<proteinExistence type="predicted"/>
<sequence>MNWIKLEQLLLKAGPARAISHAPALDHAQLCEQALSVAAGLQAQGVKRLAVHLEDAAELAIALLGAWRAGVSVLLPADLQPQTRQRWSAEVDLWLTDQADDAQLNDFQQPPLPGAELDLDQCRLSLCTSGSSGEPKRIDKTLRQLANEVEALEQLWGADLGEACIIGSVATQHIYGLLFRVLWPLCAGRPFVRKQLAFPEDLQRASREHQAFAWVASPALLKRMGDNLDWPALSTVRRVFSSGGALPLEAAQSLQQRLQQWPTEILGSSETGGIAWRQGEQLWQPFAGVELSQDSEGALLIASPYLPAGHVEHTADAARIAADGRFELLGRLDRIVKLEEKRISLPMLEQALVAHAWVAEARLGVVQENRASLGALLVLSESGLFALREHGRRSLTETLRQHLRQHCEALALPRRWRLVRQLPLNSQGKLPQADVEALLIAPRAKAPQVLSQVETEGEWSLQLSVPPDLAYFSGHFPKAPVLPGVVQVEWALNLGRQLLNLTGPFAGMEVLKFQQLVRPGDEIQLHLRFDPERRKLYFAYRNDTATCSSGRILLGVDHD</sequence>
<feature type="domain" description="AMP-binding enzyme C-terminal" evidence="2">
    <location>
        <begin position="348"/>
        <end position="429"/>
    </location>
</feature>
<dbReference type="InterPro" id="IPR045851">
    <property type="entry name" value="AMP-bd_C_sf"/>
</dbReference>